<organism evidence="1 2">
    <name type="scientific">Cyclotella cryptica</name>
    <dbReference type="NCBI Taxonomy" id="29204"/>
    <lineage>
        <taxon>Eukaryota</taxon>
        <taxon>Sar</taxon>
        <taxon>Stramenopiles</taxon>
        <taxon>Ochrophyta</taxon>
        <taxon>Bacillariophyta</taxon>
        <taxon>Coscinodiscophyceae</taxon>
        <taxon>Thalassiosirophycidae</taxon>
        <taxon>Stephanodiscales</taxon>
        <taxon>Stephanodiscaceae</taxon>
        <taxon>Cyclotella</taxon>
    </lineage>
</organism>
<gene>
    <name evidence="1" type="ORF">HJC23_008265</name>
</gene>
<evidence type="ECO:0000313" key="1">
    <source>
        <dbReference type="EMBL" id="KAL3780335.1"/>
    </source>
</evidence>
<name>A0ABD3NWP5_9STRA</name>
<reference evidence="1 2" key="1">
    <citation type="journal article" date="2020" name="G3 (Bethesda)">
        <title>Improved Reference Genome for Cyclotella cryptica CCMP332, a Model for Cell Wall Morphogenesis, Salinity Adaptation, and Lipid Production in Diatoms (Bacillariophyta).</title>
        <authorList>
            <person name="Roberts W.R."/>
            <person name="Downey K.M."/>
            <person name="Ruck E.C."/>
            <person name="Traller J.C."/>
            <person name="Alverson A.J."/>
        </authorList>
    </citation>
    <scope>NUCLEOTIDE SEQUENCE [LARGE SCALE GENOMIC DNA]</scope>
    <source>
        <strain evidence="1 2">CCMP332</strain>
    </source>
</reference>
<sequence length="107" mass="12606">MFSPKKQKLRKKPEKLKQCHALEAKQMQRLHQESLDDSGGNDSIDFEFDDRTAANNQMGKALLMFLLRPYCQVKMTLLLFQLHPYNQVEVMLLMHNPMLMVQQQRLS</sequence>
<dbReference type="Proteomes" id="UP001516023">
    <property type="component" value="Unassembled WGS sequence"/>
</dbReference>
<keyword evidence="2" id="KW-1185">Reference proteome</keyword>
<evidence type="ECO:0000313" key="2">
    <source>
        <dbReference type="Proteomes" id="UP001516023"/>
    </source>
</evidence>
<proteinExistence type="predicted"/>
<accession>A0ABD3NWP5</accession>
<dbReference type="EMBL" id="JABMIG020000353">
    <property type="protein sequence ID" value="KAL3780335.1"/>
    <property type="molecule type" value="Genomic_DNA"/>
</dbReference>
<dbReference type="AlphaFoldDB" id="A0ABD3NWP5"/>
<protein>
    <submittedName>
        <fullName evidence="1">Uncharacterized protein</fullName>
    </submittedName>
</protein>
<comment type="caution">
    <text evidence="1">The sequence shown here is derived from an EMBL/GenBank/DDBJ whole genome shotgun (WGS) entry which is preliminary data.</text>
</comment>